<gene>
    <name evidence="1" type="ORF">K488DRAFT_7288</name>
</gene>
<evidence type="ECO:0000313" key="2">
    <source>
        <dbReference type="Proteomes" id="UP000814128"/>
    </source>
</evidence>
<dbReference type="EMBL" id="MU273517">
    <property type="protein sequence ID" value="KAI0033532.1"/>
    <property type="molecule type" value="Genomic_DNA"/>
</dbReference>
<sequence>LLGAVVDGGRLRILSVLGFGGFATVLLAVEIKTGSKLALKCLPVTRHDSHSFALQCIELEAHLRVNDHPNIITLHRIIEHDAYVIFVLDYCAGGDLQRPLEDTTSHQIMNNGPLLKHIFTQVLDAVAHCHSLGVYHRDLKPNNFLCSPDLSNVFLCDFGLATMDALSGQFRLGSKAYMSPECIREHIRVSLCPTPQSDVWSLGVMLYCFFTAHRPWSCAILTDEFYSRYERMPESLFEEYDAAPEVMNLIFDALQPNPYRRISIEAFRKRFAQINQFYCHPKALS</sequence>
<dbReference type="Proteomes" id="UP000814128">
    <property type="component" value="Unassembled WGS sequence"/>
</dbReference>
<evidence type="ECO:0000313" key="1">
    <source>
        <dbReference type="EMBL" id="KAI0033532.1"/>
    </source>
</evidence>
<protein>
    <submittedName>
        <fullName evidence="1">Kinase-like protein</fullName>
    </submittedName>
</protein>
<organism evidence="1 2">
    <name type="scientific">Vararia minispora EC-137</name>
    <dbReference type="NCBI Taxonomy" id="1314806"/>
    <lineage>
        <taxon>Eukaryota</taxon>
        <taxon>Fungi</taxon>
        <taxon>Dikarya</taxon>
        <taxon>Basidiomycota</taxon>
        <taxon>Agaricomycotina</taxon>
        <taxon>Agaricomycetes</taxon>
        <taxon>Russulales</taxon>
        <taxon>Lachnocladiaceae</taxon>
        <taxon>Vararia</taxon>
    </lineage>
</organism>
<feature type="non-terminal residue" evidence="1">
    <location>
        <position position="285"/>
    </location>
</feature>
<accession>A0ACB8QP62</accession>
<reference evidence="1" key="2">
    <citation type="journal article" date="2022" name="New Phytol.">
        <title>Evolutionary transition to the ectomycorrhizal habit in the genomes of a hyperdiverse lineage of mushroom-forming fungi.</title>
        <authorList>
            <person name="Looney B."/>
            <person name="Miyauchi S."/>
            <person name="Morin E."/>
            <person name="Drula E."/>
            <person name="Courty P.E."/>
            <person name="Kohler A."/>
            <person name="Kuo A."/>
            <person name="LaButti K."/>
            <person name="Pangilinan J."/>
            <person name="Lipzen A."/>
            <person name="Riley R."/>
            <person name="Andreopoulos W."/>
            <person name="He G."/>
            <person name="Johnson J."/>
            <person name="Nolan M."/>
            <person name="Tritt A."/>
            <person name="Barry K.W."/>
            <person name="Grigoriev I.V."/>
            <person name="Nagy L.G."/>
            <person name="Hibbett D."/>
            <person name="Henrissat B."/>
            <person name="Matheny P.B."/>
            <person name="Labbe J."/>
            <person name="Martin F.M."/>
        </authorList>
    </citation>
    <scope>NUCLEOTIDE SEQUENCE</scope>
    <source>
        <strain evidence="1">EC-137</strain>
    </source>
</reference>
<reference evidence="1" key="1">
    <citation type="submission" date="2021-02" db="EMBL/GenBank/DDBJ databases">
        <authorList>
            <consortium name="DOE Joint Genome Institute"/>
            <person name="Ahrendt S."/>
            <person name="Looney B.P."/>
            <person name="Miyauchi S."/>
            <person name="Morin E."/>
            <person name="Drula E."/>
            <person name="Courty P.E."/>
            <person name="Chicoki N."/>
            <person name="Fauchery L."/>
            <person name="Kohler A."/>
            <person name="Kuo A."/>
            <person name="Labutti K."/>
            <person name="Pangilinan J."/>
            <person name="Lipzen A."/>
            <person name="Riley R."/>
            <person name="Andreopoulos W."/>
            <person name="He G."/>
            <person name="Johnson J."/>
            <person name="Barry K.W."/>
            <person name="Grigoriev I.V."/>
            <person name="Nagy L."/>
            <person name="Hibbett D."/>
            <person name="Henrissat B."/>
            <person name="Matheny P.B."/>
            <person name="Labbe J."/>
            <person name="Martin F."/>
        </authorList>
    </citation>
    <scope>NUCLEOTIDE SEQUENCE</scope>
    <source>
        <strain evidence="1">EC-137</strain>
    </source>
</reference>
<feature type="non-terminal residue" evidence="1">
    <location>
        <position position="1"/>
    </location>
</feature>
<name>A0ACB8QP62_9AGAM</name>
<keyword evidence="2" id="KW-1185">Reference proteome</keyword>
<proteinExistence type="predicted"/>
<comment type="caution">
    <text evidence="1">The sequence shown here is derived from an EMBL/GenBank/DDBJ whole genome shotgun (WGS) entry which is preliminary data.</text>
</comment>